<dbReference type="Proteomes" id="UP000542811">
    <property type="component" value="Unassembled WGS sequence"/>
</dbReference>
<reference evidence="1 2" key="1">
    <citation type="submission" date="2020-08" db="EMBL/GenBank/DDBJ databases">
        <title>Genomic Encyclopedia of Type Strains, Phase III (KMG-III): the genomes of soil and plant-associated and newly described type strains.</title>
        <authorList>
            <person name="Whitman W."/>
        </authorList>
    </citation>
    <scope>NUCLEOTIDE SEQUENCE [LARGE SCALE GENOMIC DNA]</scope>
    <source>
        <strain evidence="1 2">CECT 8280</strain>
    </source>
</reference>
<accession>A0ABR6GIQ5</accession>
<proteinExistence type="predicted"/>
<organism evidence="1 2">
    <name type="scientific">Rhizobium laguerreae</name>
    <dbReference type="NCBI Taxonomy" id="1076926"/>
    <lineage>
        <taxon>Bacteria</taxon>
        <taxon>Pseudomonadati</taxon>
        <taxon>Pseudomonadota</taxon>
        <taxon>Alphaproteobacteria</taxon>
        <taxon>Hyphomicrobiales</taxon>
        <taxon>Rhizobiaceae</taxon>
        <taxon>Rhizobium/Agrobacterium group</taxon>
        <taxon>Rhizobium</taxon>
    </lineage>
</organism>
<dbReference type="EMBL" id="JACHXX010000014">
    <property type="protein sequence ID" value="MBB3166106.1"/>
    <property type="molecule type" value="Genomic_DNA"/>
</dbReference>
<sequence length="43" mass="4644">MVLLEHDVILSVVTSTTPLFPLSELWAADLPPGMDKLMAGTHP</sequence>
<protein>
    <submittedName>
        <fullName evidence="1">Uncharacterized protein</fullName>
    </submittedName>
</protein>
<evidence type="ECO:0000313" key="2">
    <source>
        <dbReference type="Proteomes" id="UP000542811"/>
    </source>
</evidence>
<gene>
    <name evidence="1" type="ORF">FHS25_006622</name>
</gene>
<evidence type="ECO:0000313" key="1">
    <source>
        <dbReference type="EMBL" id="MBB3166106.1"/>
    </source>
</evidence>
<keyword evidence="2" id="KW-1185">Reference proteome</keyword>
<comment type="caution">
    <text evidence="1">The sequence shown here is derived from an EMBL/GenBank/DDBJ whole genome shotgun (WGS) entry which is preliminary data.</text>
</comment>
<name>A0ABR6GIQ5_9HYPH</name>